<dbReference type="AlphaFoldDB" id="A0A1C4WNH6"/>
<proteinExistence type="inferred from homology"/>
<dbReference type="InterPro" id="IPR000055">
    <property type="entry name" value="Restrct_endonuc_typeI_TRD"/>
</dbReference>
<dbReference type="GO" id="GO:0003677">
    <property type="term" value="F:DNA binding"/>
    <property type="evidence" value="ECO:0007669"/>
    <property type="project" value="UniProtKB-KW"/>
</dbReference>
<dbReference type="REBASE" id="157957">
    <property type="entry name" value="S.Mch45160ORF2655P"/>
</dbReference>
<dbReference type="CDD" id="cd17517">
    <property type="entry name" value="RMtype1_S_EcoKI_StySPI-TRD2-CR2_like"/>
    <property type="match status" value="1"/>
</dbReference>
<sequence length="401" mass="43970">MSETRTARVGELVRIVGGGTPSRNNPDYYGGDIPWVTPKDMKSWSIDRAQVGITQAGLDGSSTRLVESNSILVVVRSGVLKHTLPVGLNRRPVAINQDIKALIPLGSISPDYLARFIKASSSLILSWVRATTADNFPIDKLRELEVPLLDPAAQKRIVDVLDSVDVLRAERREALRRLDELATSIFLEMFGDLQANPKGWSVECLRDLVSEFRYGTSNKSGPEGKPALRIPNVVGGALDLTELKLVPVSPSDFNRLRLKDGDLLFVRTNGNPEYVGRCAVFEESSVASTRFPADEYVYASYLIRARLRSGKVLPVFVQEYLRTSAGRSALRERCKTSAGQYNLNVEGLGSIPIPTPPIEMQRAFVERIAAVGGLKVTHHAGLAELDALFASLQDKAFRGSL</sequence>
<dbReference type="GO" id="GO:0009307">
    <property type="term" value="P:DNA restriction-modification system"/>
    <property type="evidence" value="ECO:0007669"/>
    <property type="project" value="UniProtKB-KW"/>
</dbReference>
<reference evidence="6" key="1">
    <citation type="submission" date="2016-06" db="EMBL/GenBank/DDBJ databases">
        <authorList>
            <person name="Varghese N."/>
            <person name="Submissions Spin"/>
        </authorList>
    </citation>
    <scope>NUCLEOTIDE SEQUENCE [LARGE SCALE GENOMIC DNA]</scope>
    <source>
        <strain evidence="6">DSM 45160</strain>
    </source>
</reference>
<evidence type="ECO:0000256" key="2">
    <source>
        <dbReference type="ARBA" id="ARBA00022747"/>
    </source>
</evidence>
<evidence type="ECO:0000313" key="6">
    <source>
        <dbReference type="Proteomes" id="UP000198224"/>
    </source>
</evidence>
<comment type="similarity">
    <text evidence="1">Belongs to the type-I restriction system S methylase family.</text>
</comment>
<evidence type="ECO:0000313" key="5">
    <source>
        <dbReference type="EMBL" id="SCE97719.1"/>
    </source>
</evidence>
<dbReference type="Gene3D" id="3.90.220.20">
    <property type="entry name" value="DNA methylase specificity domains"/>
    <property type="match status" value="2"/>
</dbReference>
<evidence type="ECO:0000256" key="3">
    <source>
        <dbReference type="ARBA" id="ARBA00023125"/>
    </source>
</evidence>
<dbReference type="CDD" id="cd17249">
    <property type="entry name" value="RMtype1_S_EcoR124I-TRD2-CR2_like"/>
    <property type="match status" value="1"/>
</dbReference>
<protein>
    <submittedName>
        <fullName evidence="5">Type I restriction enzyme, S subunit</fullName>
    </submittedName>
</protein>
<dbReference type="Proteomes" id="UP000198224">
    <property type="component" value="Chromosome I"/>
</dbReference>
<dbReference type="SUPFAM" id="SSF116734">
    <property type="entry name" value="DNA methylase specificity domain"/>
    <property type="match status" value="2"/>
</dbReference>
<dbReference type="EMBL" id="LT607409">
    <property type="protein sequence ID" value="SCE97719.1"/>
    <property type="molecule type" value="Genomic_DNA"/>
</dbReference>
<dbReference type="InterPro" id="IPR052021">
    <property type="entry name" value="Type-I_RS_S_subunit"/>
</dbReference>
<keyword evidence="6" id="KW-1185">Reference proteome</keyword>
<keyword evidence="3" id="KW-0238">DNA-binding</keyword>
<dbReference type="PANTHER" id="PTHR30408">
    <property type="entry name" value="TYPE-1 RESTRICTION ENZYME ECOKI SPECIFICITY PROTEIN"/>
    <property type="match status" value="1"/>
</dbReference>
<dbReference type="RefSeq" id="WP_088988162.1">
    <property type="nucleotide sequence ID" value="NZ_LT607409.1"/>
</dbReference>
<dbReference type="PANTHER" id="PTHR30408:SF12">
    <property type="entry name" value="TYPE I RESTRICTION ENZYME MJAVIII SPECIFICITY SUBUNIT"/>
    <property type="match status" value="1"/>
</dbReference>
<evidence type="ECO:0000259" key="4">
    <source>
        <dbReference type="Pfam" id="PF01420"/>
    </source>
</evidence>
<organism evidence="5 6">
    <name type="scientific">Micromonospora chokoriensis</name>
    <dbReference type="NCBI Taxonomy" id="356851"/>
    <lineage>
        <taxon>Bacteria</taxon>
        <taxon>Bacillati</taxon>
        <taxon>Actinomycetota</taxon>
        <taxon>Actinomycetes</taxon>
        <taxon>Micromonosporales</taxon>
        <taxon>Micromonosporaceae</taxon>
        <taxon>Micromonospora</taxon>
    </lineage>
</organism>
<dbReference type="Pfam" id="PF01420">
    <property type="entry name" value="Methylase_S"/>
    <property type="match status" value="1"/>
</dbReference>
<gene>
    <name evidence="5" type="ORF">GA0070612_2656</name>
</gene>
<evidence type="ECO:0000256" key="1">
    <source>
        <dbReference type="ARBA" id="ARBA00010923"/>
    </source>
</evidence>
<keyword evidence="2" id="KW-0680">Restriction system</keyword>
<dbReference type="InterPro" id="IPR044946">
    <property type="entry name" value="Restrct_endonuc_typeI_TRD_sf"/>
</dbReference>
<feature type="domain" description="Type I restriction modification DNA specificity" evidence="4">
    <location>
        <begin position="3"/>
        <end position="166"/>
    </location>
</feature>
<accession>A0A1C4WNH6</accession>
<name>A0A1C4WNH6_9ACTN</name>